<evidence type="ECO:0000256" key="1">
    <source>
        <dbReference type="ARBA" id="ARBA00000971"/>
    </source>
</evidence>
<dbReference type="EMBL" id="SMKO01000048">
    <property type="protein sequence ID" value="TDD04146.1"/>
    <property type="molecule type" value="Genomic_DNA"/>
</dbReference>
<comment type="caution">
    <text evidence="7">The sequence shown here is derived from an EMBL/GenBank/DDBJ whole genome shotgun (WGS) entry which is preliminary data.</text>
</comment>
<accession>A0A4V2YAK9</accession>
<organism evidence="7 8">
    <name type="scientific">Nonomuraea deserti</name>
    <dbReference type="NCBI Taxonomy" id="1848322"/>
    <lineage>
        <taxon>Bacteria</taxon>
        <taxon>Bacillati</taxon>
        <taxon>Actinomycetota</taxon>
        <taxon>Actinomycetes</taxon>
        <taxon>Streptosporangiales</taxon>
        <taxon>Streptosporangiaceae</taxon>
        <taxon>Nonomuraea</taxon>
    </lineage>
</organism>
<evidence type="ECO:0000313" key="8">
    <source>
        <dbReference type="Proteomes" id="UP000295258"/>
    </source>
</evidence>
<dbReference type="Proteomes" id="UP000295258">
    <property type="component" value="Unassembled WGS sequence"/>
</dbReference>
<keyword evidence="3 5" id="KW-0697">Rotamase</keyword>
<protein>
    <recommendedName>
        <fullName evidence="2 5">peptidylprolyl isomerase</fullName>
        <ecNumber evidence="2 5">5.2.1.8</ecNumber>
    </recommendedName>
</protein>
<dbReference type="SUPFAM" id="SSF54534">
    <property type="entry name" value="FKBP-like"/>
    <property type="match status" value="2"/>
</dbReference>
<keyword evidence="4 5" id="KW-0413">Isomerase</keyword>
<evidence type="ECO:0000256" key="4">
    <source>
        <dbReference type="ARBA" id="ARBA00023235"/>
    </source>
</evidence>
<dbReference type="InterPro" id="IPR046357">
    <property type="entry name" value="PPIase_dom_sf"/>
</dbReference>
<dbReference type="EC" id="5.2.1.8" evidence="2 5"/>
<dbReference type="Gene3D" id="3.10.50.40">
    <property type="match status" value="2"/>
</dbReference>
<keyword evidence="8" id="KW-1185">Reference proteome</keyword>
<evidence type="ECO:0000256" key="2">
    <source>
        <dbReference type="ARBA" id="ARBA00013194"/>
    </source>
</evidence>
<gene>
    <name evidence="7" type="ORF">E1292_19465</name>
</gene>
<feature type="domain" description="PPIase FKBP-type" evidence="6">
    <location>
        <begin position="109"/>
        <end position="197"/>
    </location>
</feature>
<evidence type="ECO:0000313" key="7">
    <source>
        <dbReference type="EMBL" id="TDD04146.1"/>
    </source>
</evidence>
<dbReference type="AlphaFoldDB" id="A0A4V2YAK9"/>
<evidence type="ECO:0000256" key="3">
    <source>
        <dbReference type="ARBA" id="ARBA00023110"/>
    </source>
</evidence>
<dbReference type="PANTHER" id="PTHR10516">
    <property type="entry name" value="PEPTIDYL-PROLYL CIS-TRANS ISOMERASE"/>
    <property type="match status" value="1"/>
</dbReference>
<dbReference type="Pfam" id="PF00254">
    <property type="entry name" value="FKBP_C"/>
    <property type="match status" value="2"/>
</dbReference>
<dbReference type="InterPro" id="IPR001179">
    <property type="entry name" value="PPIase_FKBP_dom"/>
</dbReference>
<evidence type="ECO:0000256" key="5">
    <source>
        <dbReference type="PROSITE-ProRule" id="PRU00277"/>
    </source>
</evidence>
<evidence type="ECO:0000259" key="6">
    <source>
        <dbReference type="PROSITE" id="PS50059"/>
    </source>
</evidence>
<feature type="domain" description="PPIase FKBP-type" evidence="6">
    <location>
        <begin position="250"/>
        <end position="340"/>
    </location>
</feature>
<comment type="catalytic activity">
    <reaction evidence="1 5">
        <text>[protein]-peptidylproline (omega=180) = [protein]-peptidylproline (omega=0)</text>
        <dbReference type="Rhea" id="RHEA:16237"/>
        <dbReference type="Rhea" id="RHEA-COMP:10747"/>
        <dbReference type="Rhea" id="RHEA-COMP:10748"/>
        <dbReference type="ChEBI" id="CHEBI:83833"/>
        <dbReference type="ChEBI" id="CHEBI:83834"/>
        <dbReference type="EC" id="5.2.1.8"/>
    </reaction>
</comment>
<sequence length="340" mass="35748">MRRPNARRIREPEPLTPSAAWWRGSIAWPGSPQPGPRGRSPMRRRIVVLLLPALLAPAGCTGEAADGMELKVGGAFGARPTIVFPAGKPVDELQVDELAAGKGERLRPDDVAIVQYTAHVWNGRDNRLVDSSFTRGTPAAFPVGRLLPGLERALRGRRVGSRVIAAIPPGDGFGANPPRGIAADEELFYVVDILGAHPKGASVKARGGSLAGVRVSGGARPALSVPATAPPARFAAKVLHRGKGRRTQAGQLVVTQYEGAIWGRRRVFDATWTTGGPKAFKLGDGGVIKAWDKALVGVPTGSRVVMVVPPSYGYGRSGSPAYGVKGSDTLAFVVDVIAAY</sequence>
<dbReference type="InterPro" id="IPR050689">
    <property type="entry name" value="FKBP-type_PPIase"/>
</dbReference>
<proteinExistence type="predicted"/>
<dbReference type="PROSITE" id="PS50059">
    <property type="entry name" value="FKBP_PPIASE"/>
    <property type="match status" value="2"/>
</dbReference>
<reference evidence="7 8" key="1">
    <citation type="submission" date="2019-03" db="EMBL/GenBank/DDBJ databases">
        <title>Draft genome sequences of novel Actinobacteria.</title>
        <authorList>
            <person name="Sahin N."/>
            <person name="Ay H."/>
            <person name="Saygin H."/>
        </authorList>
    </citation>
    <scope>NUCLEOTIDE SEQUENCE [LARGE SCALE GENOMIC DNA]</scope>
    <source>
        <strain evidence="7 8">KC310</strain>
    </source>
</reference>
<dbReference type="PANTHER" id="PTHR10516:SF443">
    <property type="entry name" value="FK506-BINDING PROTEIN 59-RELATED"/>
    <property type="match status" value="1"/>
</dbReference>
<dbReference type="GO" id="GO:0003755">
    <property type="term" value="F:peptidyl-prolyl cis-trans isomerase activity"/>
    <property type="evidence" value="ECO:0007669"/>
    <property type="project" value="UniProtKB-KW"/>
</dbReference>
<name>A0A4V2YAK9_9ACTN</name>